<dbReference type="PROSITE" id="PS00061">
    <property type="entry name" value="ADH_SHORT"/>
    <property type="match status" value="1"/>
</dbReference>
<gene>
    <name evidence="3" type="ORF">Pen02_67850</name>
</gene>
<sequence length="235" mass="23291">MADRSVLITGGGGGLGGAVSAGFVAAGWRVVVPVRPAGASGPAGASSTGADGVLRVTADLTDPEQVAGAVEVAGGEADAPLRAVVNLAGGYASGGLVHETPVADFELMLVRNLRPTFLVTRSALPYLVEAGGGSVVCVSSRAALAPFPGAAGYVTAKAAVLAFASAVAVEYRQSGVRCNTVVPSVIDTPANRAAQPNADHSRWVAPTEIAGVIRFLASDESAPTSGATIPVYGRA</sequence>
<proteinExistence type="inferred from homology"/>
<dbReference type="InterPro" id="IPR036291">
    <property type="entry name" value="NAD(P)-bd_dom_sf"/>
</dbReference>
<accession>A0ABQ4EB30</accession>
<evidence type="ECO:0000313" key="3">
    <source>
        <dbReference type="EMBL" id="GIG91849.1"/>
    </source>
</evidence>
<dbReference type="Gene3D" id="3.40.50.720">
    <property type="entry name" value="NAD(P)-binding Rossmann-like Domain"/>
    <property type="match status" value="1"/>
</dbReference>
<keyword evidence="4" id="KW-1185">Reference proteome</keyword>
<evidence type="ECO:0000313" key="4">
    <source>
        <dbReference type="Proteomes" id="UP000646749"/>
    </source>
</evidence>
<dbReference type="PRINTS" id="PR00081">
    <property type="entry name" value="GDHRDH"/>
</dbReference>
<comment type="similarity">
    <text evidence="1">Belongs to the short-chain dehydrogenases/reductases (SDR) family.</text>
</comment>
<reference evidence="3 4" key="1">
    <citation type="submission" date="2021-01" db="EMBL/GenBank/DDBJ databases">
        <title>Whole genome shotgun sequence of Plantactinospora endophytica NBRC 110450.</title>
        <authorList>
            <person name="Komaki H."/>
            <person name="Tamura T."/>
        </authorList>
    </citation>
    <scope>NUCLEOTIDE SEQUENCE [LARGE SCALE GENOMIC DNA]</scope>
    <source>
        <strain evidence="3 4">NBRC 110450</strain>
    </source>
</reference>
<evidence type="ECO:0000256" key="2">
    <source>
        <dbReference type="ARBA" id="ARBA00023002"/>
    </source>
</evidence>
<dbReference type="EMBL" id="BONW01000041">
    <property type="protein sequence ID" value="GIG91849.1"/>
    <property type="molecule type" value="Genomic_DNA"/>
</dbReference>
<dbReference type="SUPFAM" id="SSF51735">
    <property type="entry name" value="NAD(P)-binding Rossmann-fold domains"/>
    <property type="match status" value="1"/>
</dbReference>
<dbReference type="PANTHER" id="PTHR24321:SF8">
    <property type="entry name" value="ESTRADIOL 17-BETA-DEHYDROGENASE 8-RELATED"/>
    <property type="match status" value="1"/>
</dbReference>
<dbReference type="InterPro" id="IPR002347">
    <property type="entry name" value="SDR_fam"/>
</dbReference>
<protein>
    <submittedName>
        <fullName evidence="3">Short-chain dehydrogenase</fullName>
    </submittedName>
</protein>
<organism evidence="3 4">
    <name type="scientific">Plantactinospora endophytica</name>
    <dbReference type="NCBI Taxonomy" id="673535"/>
    <lineage>
        <taxon>Bacteria</taxon>
        <taxon>Bacillati</taxon>
        <taxon>Actinomycetota</taxon>
        <taxon>Actinomycetes</taxon>
        <taxon>Micromonosporales</taxon>
        <taxon>Micromonosporaceae</taxon>
        <taxon>Plantactinospora</taxon>
    </lineage>
</organism>
<dbReference type="InterPro" id="IPR020904">
    <property type="entry name" value="Sc_DH/Rdtase_CS"/>
</dbReference>
<dbReference type="Proteomes" id="UP000646749">
    <property type="component" value="Unassembled WGS sequence"/>
</dbReference>
<evidence type="ECO:0000256" key="1">
    <source>
        <dbReference type="ARBA" id="ARBA00006484"/>
    </source>
</evidence>
<name>A0ABQ4EB30_9ACTN</name>
<dbReference type="Pfam" id="PF00106">
    <property type="entry name" value="adh_short"/>
    <property type="match status" value="1"/>
</dbReference>
<comment type="caution">
    <text evidence="3">The sequence shown here is derived from an EMBL/GenBank/DDBJ whole genome shotgun (WGS) entry which is preliminary data.</text>
</comment>
<dbReference type="PANTHER" id="PTHR24321">
    <property type="entry name" value="DEHYDROGENASES, SHORT CHAIN"/>
    <property type="match status" value="1"/>
</dbReference>
<keyword evidence="2" id="KW-0560">Oxidoreductase</keyword>
<dbReference type="RefSeq" id="WP_203870224.1">
    <property type="nucleotide sequence ID" value="NZ_BONW01000041.1"/>
</dbReference>